<feature type="compositionally biased region" description="Basic and acidic residues" evidence="1">
    <location>
        <begin position="11"/>
        <end position="23"/>
    </location>
</feature>
<reference evidence="2 3" key="1">
    <citation type="submission" date="2023-08" db="EMBL/GenBank/DDBJ databases">
        <title>A Necator americanus chromosomal reference genome.</title>
        <authorList>
            <person name="Ilik V."/>
            <person name="Petrzelkova K.J."/>
            <person name="Pardy F."/>
            <person name="Fuh T."/>
            <person name="Niatou-Singa F.S."/>
            <person name="Gouil Q."/>
            <person name="Baker L."/>
            <person name="Ritchie M.E."/>
            <person name="Jex A.R."/>
            <person name="Gazzola D."/>
            <person name="Li H."/>
            <person name="Toshio Fujiwara R."/>
            <person name="Zhan B."/>
            <person name="Aroian R.V."/>
            <person name="Pafco B."/>
            <person name="Schwarz E.M."/>
        </authorList>
    </citation>
    <scope>NUCLEOTIDE SEQUENCE [LARGE SCALE GENOMIC DNA]</scope>
    <source>
        <strain evidence="2 3">Aroian</strain>
        <tissue evidence="2">Whole animal</tissue>
    </source>
</reference>
<feature type="compositionally biased region" description="Polar residues" evidence="1">
    <location>
        <begin position="1"/>
        <end position="10"/>
    </location>
</feature>
<evidence type="ECO:0000313" key="2">
    <source>
        <dbReference type="EMBL" id="KAK6733788.1"/>
    </source>
</evidence>
<dbReference type="Proteomes" id="UP001303046">
    <property type="component" value="Unassembled WGS sequence"/>
</dbReference>
<accession>A0ABR1C8K8</accession>
<dbReference type="EMBL" id="JAVFWL010000002">
    <property type="protein sequence ID" value="KAK6733788.1"/>
    <property type="molecule type" value="Genomic_DNA"/>
</dbReference>
<comment type="caution">
    <text evidence="2">The sequence shown here is derived from an EMBL/GenBank/DDBJ whole genome shotgun (WGS) entry which is preliminary data.</text>
</comment>
<gene>
    <name evidence="2" type="primary">Necator_chrII.g5302</name>
    <name evidence="2" type="ORF">RB195_017509</name>
</gene>
<protein>
    <submittedName>
        <fullName evidence="2">Uncharacterized protein</fullName>
    </submittedName>
</protein>
<feature type="region of interest" description="Disordered" evidence="1">
    <location>
        <begin position="1"/>
        <end position="50"/>
    </location>
</feature>
<name>A0ABR1C8K8_NECAM</name>
<organism evidence="2 3">
    <name type="scientific">Necator americanus</name>
    <name type="common">Human hookworm</name>
    <dbReference type="NCBI Taxonomy" id="51031"/>
    <lineage>
        <taxon>Eukaryota</taxon>
        <taxon>Metazoa</taxon>
        <taxon>Ecdysozoa</taxon>
        <taxon>Nematoda</taxon>
        <taxon>Chromadorea</taxon>
        <taxon>Rhabditida</taxon>
        <taxon>Rhabditina</taxon>
        <taxon>Rhabditomorpha</taxon>
        <taxon>Strongyloidea</taxon>
        <taxon>Ancylostomatidae</taxon>
        <taxon>Bunostominae</taxon>
        <taxon>Necator</taxon>
    </lineage>
</organism>
<keyword evidence="3" id="KW-1185">Reference proteome</keyword>
<sequence>MLRLCTSRSGNQHDERSDLRARQNETTALKSIQEHRECNEEGEEHPVPCSPNQHHILSALTYASETWAFCKKENNAINVIELGIERGVRSIPLYASKRGDFYFTDRRSEMLPHTQGKQN</sequence>
<evidence type="ECO:0000256" key="1">
    <source>
        <dbReference type="SAM" id="MobiDB-lite"/>
    </source>
</evidence>
<proteinExistence type="predicted"/>
<evidence type="ECO:0000313" key="3">
    <source>
        <dbReference type="Proteomes" id="UP001303046"/>
    </source>
</evidence>